<protein>
    <submittedName>
        <fullName evidence="4">Anti-sigma-K factor rskA</fullName>
    </submittedName>
</protein>
<feature type="domain" description="Anti-sigma K factor RskA C-terminal" evidence="3">
    <location>
        <begin position="142"/>
        <end position="269"/>
    </location>
</feature>
<evidence type="ECO:0000256" key="1">
    <source>
        <dbReference type="SAM" id="MobiDB-lite"/>
    </source>
</evidence>
<evidence type="ECO:0000259" key="3">
    <source>
        <dbReference type="Pfam" id="PF10099"/>
    </source>
</evidence>
<gene>
    <name evidence="4" type="ORF">CLV85_2607</name>
</gene>
<feature type="region of interest" description="Disordered" evidence="1">
    <location>
        <begin position="260"/>
        <end position="281"/>
    </location>
</feature>
<dbReference type="Proteomes" id="UP000231742">
    <property type="component" value="Unassembled WGS sequence"/>
</dbReference>
<feature type="transmembrane region" description="Helical" evidence="2">
    <location>
        <begin position="138"/>
        <end position="162"/>
    </location>
</feature>
<comment type="caution">
    <text evidence="4">The sequence shown here is derived from an EMBL/GenBank/DDBJ whole genome shotgun (WGS) entry which is preliminary data.</text>
</comment>
<keyword evidence="2" id="KW-1133">Transmembrane helix</keyword>
<proteinExistence type="predicted"/>
<evidence type="ECO:0000313" key="4">
    <source>
        <dbReference type="EMBL" id="PJJ78152.1"/>
    </source>
</evidence>
<organism evidence="4 5">
    <name type="scientific">Salinibacterium amurskyense</name>
    <dbReference type="NCBI Taxonomy" id="205941"/>
    <lineage>
        <taxon>Bacteria</taxon>
        <taxon>Bacillati</taxon>
        <taxon>Actinomycetota</taxon>
        <taxon>Actinomycetes</taxon>
        <taxon>Micrococcales</taxon>
        <taxon>Microbacteriaceae</taxon>
        <taxon>Salinibacterium</taxon>
    </lineage>
</organism>
<keyword evidence="2" id="KW-0472">Membrane</keyword>
<accession>A0A2M9D1U5</accession>
<dbReference type="InterPro" id="IPR018764">
    <property type="entry name" value="RskA_C"/>
</dbReference>
<reference evidence="4 5" key="1">
    <citation type="submission" date="2017-11" db="EMBL/GenBank/DDBJ databases">
        <title>Genomic Encyclopedia of Archaeal and Bacterial Type Strains, Phase II (KMG-II): From Individual Species to Whole Genera.</title>
        <authorList>
            <person name="Goeker M."/>
        </authorList>
    </citation>
    <scope>NUCLEOTIDE SEQUENCE [LARGE SCALE GENOMIC DNA]</scope>
    <source>
        <strain evidence="4 5">DSM 16400</strain>
    </source>
</reference>
<dbReference type="AlphaFoldDB" id="A0A2M9D1U5"/>
<dbReference type="EMBL" id="PGFH01000003">
    <property type="protein sequence ID" value="PJJ78152.1"/>
    <property type="molecule type" value="Genomic_DNA"/>
</dbReference>
<keyword evidence="2" id="KW-0812">Transmembrane</keyword>
<sequence length="281" mass="29882">MRHVDPEVLALLALGEQVALPEDSVHVSECDQCRREIEILARAAMIGRSTFDAGELLEAPSRVWDRISDELALTVDDARATSAPAVGDADDRVPSDELAQKRVERVERDDVAVDESTATSIAESGTVHSLAERRRRPWIGFVAAAAAVALVASAGTALWATFSPAEQPTILASATLEAFPAWPDSTGEAKLEQLPDGTRVIDVNFDAPATDGGYREVWLITTDATALVSLGIVEGTSGQFTVPDGLDVSSYDLVDISEEQFDGNPAHSGDSIVRGQLSTEA</sequence>
<dbReference type="RefSeq" id="WP_100390054.1">
    <property type="nucleotide sequence ID" value="NZ_BMZU01000001.1"/>
</dbReference>
<evidence type="ECO:0000256" key="2">
    <source>
        <dbReference type="SAM" id="Phobius"/>
    </source>
</evidence>
<evidence type="ECO:0000313" key="5">
    <source>
        <dbReference type="Proteomes" id="UP000231742"/>
    </source>
</evidence>
<keyword evidence="5" id="KW-1185">Reference proteome</keyword>
<dbReference type="OrthoDB" id="4328740at2"/>
<name>A0A2M9D1U5_9MICO</name>
<dbReference type="GO" id="GO:0005886">
    <property type="term" value="C:plasma membrane"/>
    <property type="evidence" value="ECO:0007669"/>
    <property type="project" value="InterPro"/>
</dbReference>
<dbReference type="Pfam" id="PF10099">
    <property type="entry name" value="RskA_C"/>
    <property type="match status" value="1"/>
</dbReference>